<dbReference type="SMART" id="SM00060">
    <property type="entry name" value="FN3"/>
    <property type="match status" value="6"/>
</dbReference>
<evidence type="ECO:0000256" key="5">
    <source>
        <dbReference type="ARBA" id="ARBA00004393"/>
    </source>
</evidence>
<feature type="repeat" description="LDL-receptor class B" evidence="29">
    <location>
        <begin position="810"/>
        <end position="853"/>
    </location>
</feature>
<dbReference type="PANTHER" id="PTHR12106">
    <property type="entry name" value="SORTILIN RELATED"/>
    <property type="match status" value="1"/>
</dbReference>
<evidence type="ECO:0000256" key="6">
    <source>
        <dbReference type="ARBA" id="ARBA00004480"/>
    </source>
</evidence>
<dbReference type="PROSITE" id="PS01209">
    <property type="entry name" value="LDLRA_1"/>
    <property type="match status" value="6"/>
</dbReference>
<dbReference type="Gene3D" id="3.30.60.270">
    <property type="match status" value="1"/>
</dbReference>
<dbReference type="Gene3D" id="2.120.10.30">
    <property type="entry name" value="TolB, C-terminal domain"/>
    <property type="match status" value="1"/>
</dbReference>
<accession>A0A3P8Z639</accession>
<evidence type="ECO:0000256" key="24">
    <source>
        <dbReference type="ARBA" id="ARBA00023180"/>
    </source>
</evidence>
<feature type="disulfide bond" evidence="28">
    <location>
        <begin position="1267"/>
        <end position="1282"/>
    </location>
</feature>
<reference evidence="33" key="2">
    <citation type="submission" date="2020-02" db="EMBL/GenBank/DDBJ databases">
        <title>Esox lucius (northern pike) genome, fEsoLuc1, primary haplotype.</title>
        <authorList>
            <person name="Myers G."/>
            <person name="Karagic N."/>
            <person name="Meyer A."/>
            <person name="Pippel M."/>
            <person name="Reichard M."/>
            <person name="Winkler S."/>
            <person name="Tracey A."/>
            <person name="Sims Y."/>
            <person name="Howe K."/>
            <person name="Rhie A."/>
            <person name="Formenti G."/>
            <person name="Durbin R."/>
            <person name="Fedrigo O."/>
            <person name="Jarvis E.D."/>
        </authorList>
    </citation>
    <scope>NUCLEOTIDE SEQUENCE [LARGE SCALE GENOMIC DNA]</scope>
</reference>
<feature type="domain" description="Fibronectin type-III" evidence="32">
    <location>
        <begin position="1670"/>
        <end position="1761"/>
    </location>
</feature>
<dbReference type="InterPro" id="IPR006581">
    <property type="entry name" value="VPS10"/>
</dbReference>
<keyword evidence="34" id="KW-1185">Reference proteome</keyword>
<dbReference type="InterPro" id="IPR050310">
    <property type="entry name" value="VPS10-sortilin"/>
</dbReference>
<feature type="region of interest" description="Disordered" evidence="30">
    <location>
        <begin position="67"/>
        <end position="96"/>
    </location>
</feature>
<dbReference type="FunFam" id="2.10.70.80:FF:000002">
    <property type="entry name" value="Sortilin-related receptor isoform A"/>
    <property type="match status" value="1"/>
</dbReference>
<evidence type="ECO:0000256" key="30">
    <source>
        <dbReference type="SAM" id="MobiDB-lite"/>
    </source>
</evidence>
<evidence type="ECO:0000256" key="10">
    <source>
        <dbReference type="ARBA" id="ARBA00009939"/>
    </source>
</evidence>
<protein>
    <recommendedName>
        <fullName evidence="11">Sortilin-related receptor</fullName>
    </recommendedName>
    <alternativeName>
        <fullName evidence="26">Low-density lipoprotein receptor relative with 11 ligand-binding repeats</fullName>
    </alternativeName>
    <alternativeName>
        <fullName evidence="27">Sorting protein-related receptor containing LDLR class A repeats</fullName>
    </alternativeName>
</protein>
<dbReference type="FunCoup" id="A0A3P8Z639">
    <property type="interactions" value="464"/>
</dbReference>
<keyword evidence="21 31" id="KW-0472">Membrane</keyword>
<dbReference type="InterPro" id="IPR013783">
    <property type="entry name" value="Ig-like_fold"/>
</dbReference>
<feature type="domain" description="Fibronectin type-III" evidence="32">
    <location>
        <begin position="1574"/>
        <end position="1666"/>
    </location>
</feature>
<dbReference type="STRING" id="8010.ENSELUP00000024269"/>
<evidence type="ECO:0000256" key="25">
    <source>
        <dbReference type="ARBA" id="ARBA00023329"/>
    </source>
</evidence>
<dbReference type="Pfam" id="PF00058">
    <property type="entry name" value="Ldl_recept_b"/>
    <property type="match status" value="1"/>
</dbReference>
<feature type="disulfide bond" evidence="28">
    <location>
        <begin position="1449"/>
        <end position="1464"/>
    </location>
</feature>
<evidence type="ECO:0000256" key="11">
    <source>
        <dbReference type="ARBA" id="ARBA00013467"/>
    </source>
</evidence>
<dbReference type="InterPro" id="IPR002172">
    <property type="entry name" value="LDrepeatLR_classA_rpt"/>
</dbReference>
<evidence type="ECO:0000256" key="15">
    <source>
        <dbReference type="ARBA" id="ARBA00022536"/>
    </source>
</evidence>
<dbReference type="PROSITE" id="PS50068">
    <property type="entry name" value="LDLRA_2"/>
    <property type="match status" value="11"/>
</dbReference>
<dbReference type="Pfam" id="PF00057">
    <property type="entry name" value="Ldl_recept_a"/>
    <property type="match status" value="10"/>
</dbReference>
<feature type="disulfide bond" evidence="28">
    <location>
        <begin position="1355"/>
        <end position="1370"/>
    </location>
</feature>
<evidence type="ECO:0000256" key="12">
    <source>
        <dbReference type="ARBA" id="ARBA00022448"/>
    </source>
</evidence>
<keyword evidence="17" id="KW-0677">Repeat</keyword>
<reference evidence="34" key="1">
    <citation type="journal article" date="2014" name="PLoS ONE">
        <title>The genome and linkage map of the northern pike (Esox lucius): conserved synteny revealed between the salmonid sister group and the Neoteleostei.</title>
        <authorList>
            <person name="Rondeau E.B."/>
            <person name="Minkley D.R."/>
            <person name="Leong J.S."/>
            <person name="Messmer A.M."/>
            <person name="Jantzen J.R."/>
            <person name="von Schalburg K.R."/>
            <person name="Lemon C."/>
            <person name="Bird N.H."/>
            <person name="Koop B.F."/>
        </authorList>
    </citation>
    <scope>NUCLEOTIDE SEQUENCE</scope>
</reference>
<evidence type="ECO:0000256" key="1">
    <source>
        <dbReference type="ARBA" id="ARBA00004115"/>
    </source>
</evidence>
<comment type="similarity">
    <text evidence="10">Belongs to the LDLR family.</text>
</comment>
<dbReference type="Gene3D" id="4.10.400.10">
    <property type="entry name" value="Low-density Lipoprotein Receptor"/>
    <property type="match status" value="11"/>
</dbReference>
<feature type="disulfide bond" evidence="28">
    <location>
        <begin position="1399"/>
        <end position="1414"/>
    </location>
</feature>
<dbReference type="PROSITE" id="PS50853">
    <property type="entry name" value="FN3"/>
    <property type="match status" value="4"/>
</dbReference>
<comment type="caution">
    <text evidence="28">Lacks conserved residue(s) required for the propagation of feature annotation.</text>
</comment>
<dbReference type="SUPFAM" id="SSF57424">
    <property type="entry name" value="LDL receptor-like module"/>
    <property type="match status" value="11"/>
</dbReference>
<evidence type="ECO:0000256" key="21">
    <source>
        <dbReference type="ARBA" id="ARBA00023136"/>
    </source>
</evidence>
<keyword evidence="12" id="KW-0813">Transport</keyword>
<dbReference type="GO" id="GO:0005789">
    <property type="term" value="C:endoplasmic reticulum membrane"/>
    <property type="evidence" value="ECO:0007669"/>
    <property type="project" value="UniProtKB-SubCell"/>
</dbReference>
<dbReference type="GO" id="GO:0005886">
    <property type="term" value="C:plasma membrane"/>
    <property type="evidence" value="ECO:0007669"/>
    <property type="project" value="UniProtKB-SubCell"/>
</dbReference>
<feature type="disulfide bond" evidence="28">
    <location>
        <begin position="1532"/>
        <end position="1544"/>
    </location>
</feature>
<evidence type="ECO:0000256" key="29">
    <source>
        <dbReference type="PROSITE-ProRule" id="PRU00461"/>
    </source>
</evidence>
<dbReference type="GO" id="GO:0005576">
    <property type="term" value="C:extracellular region"/>
    <property type="evidence" value="ECO:0007669"/>
    <property type="project" value="UniProtKB-SubCell"/>
</dbReference>
<keyword evidence="14" id="KW-0964">Secreted</keyword>
<gene>
    <name evidence="33" type="primary">SORL1</name>
</gene>
<dbReference type="FunFam" id="4.10.400.10:FF:000030">
    <property type="entry name" value="Sortilin related receptor 1"/>
    <property type="match status" value="1"/>
</dbReference>
<dbReference type="InParanoid" id="A0A3P8Z639"/>
<keyword evidence="20" id="KW-0333">Golgi apparatus</keyword>
<feature type="disulfide bond" evidence="28">
    <location>
        <begin position="1430"/>
        <end position="1442"/>
    </location>
</feature>
<keyword evidence="18" id="KW-0967">Endosome</keyword>
<keyword evidence="31" id="KW-1133">Transmembrane helix</keyword>
<dbReference type="PRINTS" id="PR00261">
    <property type="entry name" value="LDLRECEPTOR"/>
</dbReference>
<keyword evidence="15" id="KW-0245">EGF-like domain</keyword>
<dbReference type="InterPro" id="IPR000033">
    <property type="entry name" value="LDLR_classB_rpt"/>
</dbReference>
<dbReference type="InterPro" id="IPR003961">
    <property type="entry name" value="FN3_dom"/>
</dbReference>
<dbReference type="FunFam" id="4.10.400.10:FF:000113">
    <property type="entry name" value="Low-density lipoprotein receptor-related protein 8"/>
    <property type="match status" value="1"/>
</dbReference>
<dbReference type="GO" id="GO:0006622">
    <property type="term" value="P:protein targeting to lysosome"/>
    <property type="evidence" value="ECO:0007669"/>
    <property type="project" value="TreeGrafter"/>
</dbReference>
<feature type="repeat" description="LDL-receptor class B" evidence="29">
    <location>
        <begin position="941"/>
        <end position="982"/>
    </location>
</feature>
<dbReference type="Gene3D" id="2.60.40.10">
    <property type="entry name" value="Immunoglobulins"/>
    <property type="match status" value="5"/>
</dbReference>
<dbReference type="GO" id="GO:0006897">
    <property type="term" value="P:endocytosis"/>
    <property type="evidence" value="ECO:0007669"/>
    <property type="project" value="UniProtKB-KW"/>
</dbReference>
<dbReference type="InterPro" id="IPR023415">
    <property type="entry name" value="LDLR_class-A_CS"/>
</dbReference>
<evidence type="ECO:0000256" key="18">
    <source>
        <dbReference type="ARBA" id="ARBA00022753"/>
    </source>
</evidence>
<evidence type="ECO:0000259" key="32">
    <source>
        <dbReference type="PROSITE" id="PS50853"/>
    </source>
</evidence>
<dbReference type="GO" id="GO:0005794">
    <property type="term" value="C:Golgi apparatus"/>
    <property type="evidence" value="ECO:0007669"/>
    <property type="project" value="UniProtKB-SubCell"/>
</dbReference>
<dbReference type="OMA" id="LCPDGME"/>
<dbReference type="Ensembl" id="ENSELUT00000035673.3">
    <property type="protein sequence ID" value="ENSELUP00000024269.2"/>
    <property type="gene ID" value="ENSELUG00000023327.3"/>
</dbReference>
<dbReference type="Bgee" id="ENSELUG00000023327">
    <property type="expression patterns" value="Expressed in pharyngeal gill and 13 other cell types or tissues"/>
</dbReference>
<dbReference type="Gene3D" id="2.130.10.10">
    <property type="entry name" value="YVTN repeat-like/Quinoprotein amine dehydrogenase"/>
    <property type="match status" value="1"/>
</dbReference>
<dbReference type="InterPro" id="IPR031778">
    <property type="entry name" value="Sortilin_N"/>
</dbReference>
<comment type="subcellular location">
    <subcellularLocation>
        <location evidence="4">Cell membrane</location>
        <topology evidence="4">Single-pass type I membrane protein</topology>
    </subcellularLocation>
    <subcellularLocation>
        <location evidence="3">Cytoplasmic vesicle</location>
        <location evidence="3">Secretory vesicle membrane</location>
        <topology evidence="3">Single-pass type I membrane protein</topology>
    </subcellularLocation>
    <subcellularLocation>
        <location evidence="2">Early endosome membrane</location>
        <topology evidence="2">Single-pass type I membrane protein</topology>
    </subcellularLocation>
    <subcellularLocation>
        <location evidence="1">Endoplasmic reticulum membrane</location>
        <topology evidence="1">Single-pass type I membrane protein</topology>
    </subcellularLocation>
    <subcellularLocation>
        <location evidence="7">Endosome</location>
        <location evidence="7">Multivesicular body membrane</location>
        <topology evidence="7">Single-pass type I membrane protein</topology>
    </subcellularLocation>
    <subcellularLocation>
        <location evidence="5">Golgi apparatus</location>
        <location evidence="5">trans-Golgi network membrane</location>
        <topology evidence="5">Single-pass type I membrane protein</topology>
    </subcellularLocation>
    <subcellularLocation>
        <location evidence="6">Recycling endosome membrane</location>
        <topology evidence="6">Single-pass type I membrane protein</topology>
    </subcellularLocation>
    <subcellularLocation>
        <location evidence="8">Secreted</location>
    </subcellularLocation>
</comment>
<feature type="disulfide bond" evidence="28">
    <location>
        <begin position="1209"/>
        <end position="1221"/>
    </location>
</feature>
<keyword evidence="24" id="KW-0325">Glycoprotein</keyword>
<reference evidence="33" key="3">
    <citation type="submission" date="2025-08" db="UniProtKB">
        <authorList>
            <consortium name="Ensembl"/>
        </authorList>
    </citation>
    <scope>IDENTIFICATION</scope>
</reference>
<keyword evidence="31" id="KW-0812">Transmembrane</keyword>
<dbReference type="Pfam" id="PF15901">
    <property type="entry name" value="Sortilin_C"/>
    <property type="match status" value="1"/>
</dbReference>
<dbReference type="GO" id="GO:0031901">
    <property type="term" value="C:early endosome membrane"/>
    <property type="evidence" value="ECO:0007669"/>
    <property type="project" value="UniProtKB-SubCell"/>
</dbReference>
<dbReference type="InterPro" id="IPR057841">
    <property type="entry name" value="FN3_SORL1"/>
</dbReference>
<evidence type="ECO:0000256" key="7">
    <source>
        <dbReference type="ARBA" id="ARBA00004545"/>
    </source>
</evidence>
<dbReference type="GO" id="GO:0006892">
    <property type="term" value="P:post-Golgi vesicle-mediated transport"/>
    <property type="evidence" value="ECO:0007669"/>
    <property type="project" value="TreeGrafter"/>
</dbReference>
<dbReference type="InterPro" id="IPR036055">
    <property type="entry name" value="LDL_receptor-like_sf"/>
</dbReference>
<dbReference type="SUPFAM" id="SSF49265">
    <property type="entry name" value="Fibronectin type III"/>
    <property type="match status" value="3"/>
</dbReference>
<dbReference type="PROSITE" id="PS51120">
    <property type="entry name" value="LDLRB"/>
    <property type="match status" value="3"/>
</dbReference>
<keyword evidence="25" id="KW-0968">Cytoplasmic vesicle</keyword>
<dbReference type="InterPro" id="IPR011042">
    <property type="entry name" value="6-blade_b-propeller_TolB-like"/>
</dbReference>
<dbReference type="FunFam" id="4.10.400.10:FF:000036">
    <property type="entry name" value="Sortilin related receptor 1"/>
    <property type="match status" value="1"/>
</dbReference>
<evidence type="ECO:0000256" key="17">
    <source>
        <dbReference type="ARBA" id="ARBA00022737"/>
    </source>
</evidence>
<dbReference type="InterPro" id="IPR036116">
    <property type="entry name" value="FN3_sf"/>
</dbReference>
<evidence type="ECO:0000256" key="3">
    <source>
        <dbReference type="ARBA" id="ARBA00004212"/>
    </source>
</evidence>
<feature type="disulfide bond" evidence="28">
    <location>
        <begin position="1437"/>
        <end position="1455"/>
    </location>
</feature>
<feature type="disulfide bond" evidence="28">
    <location>
        <begin position="1168"/>
        <end position="1180"/>
    </location>
</feature>
<evidence type="ECO:0000256" key="26">
    <source>
        <dbReference type="ARBA" id="ARBA00029896"/>
    </source>
</evidence>
<feature type="disulfide bond" evidence="28">
    <location>
        <begin position="1175"/>
        <end position="1193"/>
    </location>
</feature>
<feature type="domain" description="Fibronectin type-III" evidence="32">
    <location>
        <begin position="1763"/>
        <end position="1856"/>
    </location>
</feature>
<dbReference type="Pfam" id="PF00041">
    <property type="entry name" value="fn3"/>
    <property type="match status" value="2"/>
</dbReference>
<dbReference type="SUPFAM" id="SSF110296">
    <property type="entry name" value="Oligoxyloglucan reducing end-specific cellobiohydrolase"/>
    <property type="match status" value="1"/>
</dbReference>
<evidence type="ECO:0000256" key="22">
    <source>
        <dbReference type="ARBA" id="ARBA00023157"/>
    </source>
</evidence>
<feature type="domain" description="Fibronectin type-III" evidence="32">
    <location>
        <begin position="1948"/>
        <end position="2043"/>
    </location>
</feature>
<evidence type="ECO:0000256" key="13">
    <source>
        <dbReference type="ARBA" id="ARBA00022475"/>
    </source>
</evidence>
<dbReference type="GO" id="GO:0045053">
    <property type="term" value="P:protein retention in Golgi apparatus"/>
    <property type="evidence" value="ECO:0007669"/>
    <property type="project" value="TreeGrafter"/>
</dbReference>
<dbReference type="GO" id="GO:0030658">
    <property type="term" value="C:transport vesicle membrane"/>
    <property type="evidence" value="ECO:0007669"/>
    <property type="project" value="UniProtKB-SubCell"/>
</dbReference>
<dbReference type="FunFam" id="2.130.10.10:FF:000303">
    <property type="entry name" value="Sortilin related receptor 1"/>
    <property type="match status" value="1"/>
</dbReference>
<feature type="disulfide bond" evidence="28">
    <location>
        <begin position="1509"/>
        <end position="1524"/>
    </location>
</feature>
<dbReference type="CDD" id="cd00112">
    <property type="entry name" value="LDLa"/>
    <property type="match status" value="11"/>
</dbReference>
<evidence type="ECO:0000256" key="8">
    <source>
        <dbReference type="ARBA" id="ARBA00004613"/>
    </source>
</evidence>
<feature type="disulfide bond" evidence="28">
    <location>
        <begin position="1216"/>
        <end position="1234"/>
    </location>
</feature>
<keyword evidence="19" id="KW-0256">Endoplasmic reticulum</keyword>
<evidence type="ECO:0000256" key="14">
    <source>
        <dbReference type="ARBA" id="ARBA00022525"/>
    </source>
</evidence>
<evidence type="ECO:0000256" key="19">
    <source>
        <dbReference type="ARBA" id="ARBA00022824"/>
    </source>
</evidence>
<dbReference type="Pfam" id="PF25814">
    <property type="entry name" value="fn3_SORL1"/>
    <property type="match status" value="1"/>
</dbReference>
<dbReference type="Pfam" id="PF15902">
    <property type="entry name" value="Sortilin-Vps10"/>
    <property type="match status" value="1"/>
</dbReference>
<dbReference type="GO" id="GO:0055038">
    <property type="term" value="C:recycling endosome membrane"/>
    <property type="evidence" value="ECO:0007669"/>
    <property type="project" value="UniProtKB-SubCell"/>
</dbReference>
<feature type="disulfide bond" evidence="28">
    <location>
        <begin position="1088"/>
        <end position="1100"/>
    </location>
</feature>
<feature type="disulfide bond" evidence="28">
    <location>
        <begin position="1148"/>
        <end position="1163"/>
    </location>
</feature>
<feature type="disulfide bond" evidence="28">
    <location>
        <begin position="1107"/>
        <end position="1122"/>
    </location>
</feature>
<feature type="disulfide bond" evidence="28">
    <location>
        <begin position="1551"/>
        <end position="1566"/>
    </location>
</feature>
<evidence type="ECO:0000256" key="2">
    <source>
        <dbReference type="ARBA" id="ARBA00004158"/>
    </source>
</evidence>
<keyword evidence="22 28" id="KW-1015">Disulfide bond</keyword>
<evidence type="ECO:0000313" key="33">
    <source>
        <dbReference type="Ensembl" id="ENSELUP00000024269.2"/>
    </source>
</evidence>
<evidence type="ECO:0000256" key="16">
    <source>
        <dbReference type="ARBA" id="ARBA00022583"/>
    </source>
</evidence>
<evidence type="ECO:0000256" key="4">
    <source>
        <dbReference type="ARBA" id="ARBA00004251"/>
    </source>
</evidence>
<keyword evidence="16" id="KW-0254">Endocytosis</keyword>
<dbReference type="SMART" id="SM00602">
    <property type="entry name" value="VPS10"/>
    <property type="match status" value="1"/>
</dbReference>
<dbReference type="SUPFAM" id="SSF63825">
    <property type="entry name" value="YWTD domain"/>
    <property type="match status" value="1"/>
</dbReference>
<dbReference type="GeneTree" id="ENSGT01030000234563"/>
<feature type="transmembrane region" description="Helical" evidence="31">
    <location>
        <begin position="2150"/>
        <end position="2174"/>
    </location>
</feature>
<evidence type="ECO:0000256" key="27">
    <source>
        <dbReference type="ARBA" id="ARBA00032450"/>
    </source>
</evidence>
<dbReference type="InterPro" id="IPR015943">
    <property type="entry name" value="WD40/YVTN_repeat-like_dom_sf"/>
</dbReference>
<evidence type="ECO:0000256" key="9">
    <source>
        <dbReference type="ARBA" id="ARBA00007041"/>
    </source>
</evidence>
<sequence>MATSQTVKMLSPLRFTIYLLLFVAPEIFSSSLHLHRDQQFLLPQDKGFSFVNANAFIHGISTSGKRRAARNVGTSEDRLSSGMYQHRNPRSAVEPPVPKVYGQANLNDSHNQMVVHWAGEKSNVIVALARDSVGATGPKTSSVYVSYDYGKSFTAISDKFQLSGEKVKAGSKPVISQFYHSPADNKKYLFADNTNSYLWNSFDFCKTIQGFSIAFKPTDLLLHSKRANLVLGYDGSHPNKQLWKSDDFGETWVLIQEHVKAYFWGVEPYDSPTTVLVQRQEPQGVSSILSSTDFFQSEENRRVILERVDNFQLREKYMFATTSRTLLGSQKPTVQLWVSYNRQPMKAAQFMTRHPITEYYIADASEDQVFVCVNHVNNVTHLYISDTQGLAFSLSLENILYYSPEGSGSNTLIRYFANEPFADLHRVDGLRGVFVATLINGSLSEDNMRSVITFDKGGTWELLPAPSTDSLGGTLNCQFSKGCSLHLAQRWSQLLNIQLRRMPILSRESAPGLIMATGSVGGNLANKPNVYVSSSAGARWREALAGPHFYTWGDHGGILMAIPQGGSTTHLKFSTNEGETWTDIRFSDREVYVYQLLTEPGEKSTIFTVFGSYADQRHSWLILQVNTSDVLGVPCSEGDYKRWSPSDERGNNCLLGREMVYKRRTPHATCFNGEDFDRPVSVSNCSCTRQDYECDYGFKLSEDLSLQVCLPDPEFSGNLYAPPVPCPVGTTYRRSKGYRKVSGDSCNGGDVEARLDGEMLPCPVGGNNEFILYAVRNSIHRYDLATGSDQALPLSGLREAVALDFDYERNCLYWADISLDTIQRLCLNGSTGQEVIVRKDLQNVEALTFDPISRLLYWVDAGAQKIEVSNPDGDLRHTLLNSSVLEHPRAMVLMPGDSLMFWTDWGDRAAGVYRSYMDGSNVSCIVSESVRWPNGITADDHWLYWTEAYGDRIERADFTGGQRSVVMEGLPHPYAIAVFKNDLYWDDWSRMGIFKAPKAGSQDNELIVGRLTGVMDLKIFYKGKARGHNACADQPCSLLCLPQPGHRHTCVCPDGAPTTTLPNGELQCQCPTGFQLHNNTCVKIEHVCLPNQYQCSNGKCISSIWKCDSDNDCGDMSDELECPTTSCDPSIQFRCVASGSCIPLAFKCDHEDDCGDNSDEEHCESHQCGPGEFTCARGVCIRDAWRCDGDNDCRDWSDETNCTVGHHTCETSSFQCLTGHCIPQRWVCDGDDDCQDSSDEEQAHCEGDRCNGFLCSNGTCLPSSAHCNGVHDCPGGADEQHCDPLCTRYMEFVCRNRAQCLFQSLVCDGTKHCEDGSDEDATYAGCSTHPEFEKTCDAYNFQCANGVCVSLGWKCDGMNDCGDYSDEANCGSSTDAPGCTRDFQYECRNGRCVPTWWKCDGENDCGDWSDETQCTGGVTPFTTAPGPTSCAPNRFHCGSGACIVNSWVCDGYSDCPDGSDELGCPTASNSTTTLAQLSTPVSPLPPGHCNRGQFLCRKPPICIPDWQRCDGHPHCQDGSDESLCPTQGPLTCVNGTLCADREACVLESEKCDGFTDCFDHSDEDNCTSDSMVYKIQNLQWTADFSGAITLTWSRPKNLPPASCYFLIYYRPVGTQQWTSMDTHSNKSSSTLTVLKPDTTYQVKVLTQCLSKLHKTNEVLTLRTPEGLPDPPRNLQLSCDNGEDGTVEASWNSPDKAHGLIREYIVEYSEKGVEWFSQRSPGNSAEVKNLQPSTLYKFRVAAVTSRGVGNWTEVKTITPKKALPPPSVITDSITEDSMSLSFSFNSPNTVKQYMVVLSWVFDAHVKESKNYTVNGSVLKVMNLTMGTVYEVAVWAHTSVGDSPTALSRQQTKGTQPEPPLLKARALNQTSVDCSWTVTGPPAKVYGIFFATSFLDLYRSPHSVDTTASSRIVTVDSDEQYLFLVRAISPYLGPPSEYVVVKMIPNERLPPRNLHKVRVEKTQATLKWQPPYDYPGAPLTYAVHVKDVVRKTESSYKLSTQNNTVEYCLRGLEPGGRYSISVRLRNMSKEASYTLNTLPLPAPEALKILTEKDHVFLFWKSLAVKERSFNESRGYEVHVYDSLSNSTVLLGNTTETFFRISSLRAGHNYTFSVQARCLLNGQLCGEPALLLYDTLGQASSDAAQSSGQPGDMAAVVVPVLFLLLLGLCGGLVVLYLRHRRLQNNFTAFANSHYNSRLGSAIFSSGDELGDDDEDAPMISGFSDDVPMVIA</sequence>
<dbReference type="FunFam" id="2.120.10.30:FF:000021">
    <property type="entry name" value="Sortilin-related receptor isoform A"/>
    <property type="match status" value="1"/>
</dbReference>
<dbReference type="FunFam" id="4.10.400.10:FF:000006">
    <property type="entry name" value="Putative low-density lipoprotein receptor"/>
    <property type="match status" value="1"/>
</dbReference>
<feature type="disulfide bond" evidence="28">
    <location>
        <begin position="1387"/>
        <end position="1405"/>
    </location>
</feature>
<evidence type="ECO:0000256" key="31">
    <source>
        <dbReference type="SAM" id="Phobius"/>
    </source>
</evidence>
<feature type="disulfide bond" evidence="28">
    <location>
        <begin position="1187"/>
        <end position="1202"/>
    </location>
</feature>
<dbReference type="GO" id="GO:0032585">
    <property type="term" value="C:multivesicular body membrane"/>
    <property type="evidence" value="ECO:0007669"/>
    <property type="project" value="UniProtKB-SubCell"/>
</dbReference>
<dbReference type="FunFam" id="4.10.400.10:FF:000033">
    <property type="entry name" value="Sortilin-related receptor isoform A"/>
    <property type="match status" value="1"/>
</dbReference>
<evidence type="ECO:0000256" key="28">
    <source>
        <dbReference type="PROSITE-ProRule" id="PRU00124"/>
    </source>
</evidence>
<dbReference type="FunFam" id="3.30.60.270:FF:000002">
    <property type="entry name" value="Sortilin-related receptor isoform A"/>
    <property type="match status" value="1"/>
</dbReference>
<dbReference type="InterPro" id="IPR031777">
    <property type="entry name" value="Sortilin_C"/>
</dbReference>
<evidence type="ECO:0000256" key="23">
    <source>
        <dbReference type="ARBA" id="ARBA00023170"/>
    </source>
</evidence>
<dbReference type="PANTHER" id="PTHR12106:SF27">
    <property type="entry name" value="SORTILIN-RELATED RECEPTOR"/>
    <property type="match status" value="1"/>
</dbReference>
<evidence type="ECO:0000313" key="34">
    <source>
        <dbReference type="Proteomes" id="UP000265140"/>
    </source>
</evidence>
<name>A0A3P8Z639_ESOLU</name>
<dbReference type="CDD" id="cd00063">
    <property type="entry name" value="FN3"/>
    <property type="match status" value="5"/>
</dbReference>
<feature type="disulfide bond" evidence="28">
    <location>
        <begin position="1095"/>
        <end position="1113"/>
    </location>
</feature>
<dbReference type="FunFam" id="4.10.400.10:FF:000027">
    <property type="entry name" value="Sortilin related receptor 1"/>
    <property type="match status" value="1"/>
</dbReference>
<dbReference type="Gene3D" id="2.10.70.80">
    <property type="match status" value="1"/>
</dbReference>
<dbReference type="Proteomes" id="UP000265140">
    <property type="component" value="Chromosome 1"/>
</dbReference>
<reference evidence="33" key="4">
    <citation type="submission" date="2025-09" db="UniProtKB">
        <authorList>
            <consortium name="Ensembl"/>
        </authorList>
    </citation>
    <scope>IDENTIFICATION</scope>
</reference>
<feature type="disulfide bond" evidence="28">
    <location>
        <begin position="1255"/>
        <end position="1273"/>
    </location>
</feature>
<evidence type="ECO:0000256" key="20">
    <source>
        <dbReference type="ARBA" id="ARBA00023034"/>
    </source>
</evidence>
<comment type="similarity">
    <text evidence="9">Belongs to the VPS10-related sortilin family. SORL1 subfamily.</text>
</comment>
<keyword evidence="13" id="KW-1003">Cell membrane</keyword>
<feature type="disulfide bond" evidence="28">
    <location>
        <begin position="1343"/>
        <end position="1361"/>
    </location>
</feature>
<dbReference type="SMART" id="SM00135">
    <property type="entry name" value="LY"/>
    <property type="match status" value="4"/>
</dbReference>
<feature type="repeat" description="LDL-receptor class B" evidence="29">
    <location>
        <begin position="854"/>
        <end position="897"/>
    </location>
</feature>
<organism evidence="33 34">
    <name type="scientific">Esox lucius</name>
    <name type="common">Northern pike</name>
    <dbReference type="NCBI Taxonomy" id="8010"/>
    <lineage>
        <taxon>Eukaryota</taxon>
        <taxon>Metazoa</taxon>
        <taxon>Chordata</taxon>
        <taxon>Craniata</taxon>
        <taxon>Vertebrata</taxon>
        <taxon>Euteleostomi</taxon>
        <taxon>Actinopterygii</taxon>
        <taxon>Neopterygii</taxon>
        <taxon>Teleostei</taxon>
        <taxon>Protacanthopterygii</taxon>
        <taxon>Esociformes</taxon>
        <taxon>Esocidae</taxon>
        <taxon>Esox</taxon>
    </lineage>
</organism>
<keyword evidence="23" id="KW-0675">Receptor</keyword>
<dbReference type="SMART" id="SM00192">
    <property type="entry name" value="LDLa"/>
    <property type="match status" value="11"/>
</dbReference>
<feature type="disulfide bond" evidence="28">
    <location>
        <begin position="1336"/>
        <end position="1348"/>
    </location>
</feature>
<proteinExistence type="inferred from homology"/>